<dbReference type="InterPro" id="IPR050194">
    <property type="entry name" value="Glycosyltransferase_grp1"/>
</dbReference>
<evidence type="ECO:0000313" key="3">
    <source>
        <dbReference type="Proteomes" id="UP001597261"/>
    </source>
</evidence>
<dbReference type="PANTHER" id="PTHR45947">
    <property type="entry name" value="SULFOQUINOVOSYL TRANSFERASE SQD2"/>
    <property type="match status" value="1"/>
</dbReference>
<dbReference type="Proteomes" id="UP001597261">
    <property type="component" value="Unassembled WGS sequence"/>
</dbReference>
<name>A0ABW4IUK4_9ACTN</name>
<sequence length="720" mass="77856">MPDGEATEHALTARQITEQEVAVHVFVPLDGTRAEEGVASLRAMWGRFRELQHADRELYARLPVRVPDALPGPPSRGSVVVAGVQSADRLDQAILRRHREILNLSLLLGAGPDREWSGLRERLEKVVGPLGACHLGAVTLELGKAPTETPGDVDVLEPERGDDADPRRLLRLLGRAGADARLGAWAWSDGGHPEMPDFVRYLMHMTAIRHQRRTHHWLAEARAAGTMGPLAVVRPPDGGPDRELPSTAEVHFIRDSVDGIWENAQRALEASGLDGGAVAEDDRRFASSFLWWLDAFLDLLKRAGVGDPLPSPRREPGRPVRVLVVADEWFPARGGLSAFNSKLSVALARQKADVRVMVETSTPQERADAAGGGVRLIDVAQPGLTRQAALSVPPAFADGFVPDLVLGHGRVTGPAAKVLVERYFKNAGRLHFLHVEPDQAEAHKPHAEGDLAQRAEDRTDLELRLCRGALHPMPVGPRLERALWPHLRTPEYQDLAAPVRIDPGFDGETQATPPRPGEIPQILLLGRLEDADLKGLDIAARAVGKAASKAAGPGSWHLLVRGVPDDESEALAAQVEKWVGNSAVDVIPRRYSADPRRIKNDLARASLVLMPSRAEAFGLAGAEAIASGVPVLVSGRSGLGMLLRAQQSPVAARAVVDVEATRGSRKADIQTWAQSIHAVVRSPEAAFRDAAELRKAMAARYTWAAAAATVLDCVRRHETT</sequence>
<dbReference type="Gene3D" id="3.40.50.2000">
    <property type="entry name" value="Glycogen Phosphorylase B"/>
    <property type="match status" value="1"/>
</dbReference>
<dbReference type="EMBL" id="JBHUDX010000057">
    <property type="protein sequence ID" value="MFD1660588.1"/>
    <property type="molecule type" value="Genomic_DNA"/>
</dbReference>
<dbReference type="SUPFAM" id="SSF53756">
    <property type="entry name" value="UDP-Glycosyltransferase/glycogen phosphorylase"/>
    <property type="match status" value="1"/>
</dbReference>
<dbReference type="RefSeq" id="WP_381084923.1">
    <property type="nucleotide sequence ID" value="NZ_JBHUDX010000057.1"/>
</dbReference>
<organism evidence="2 3">
    <name type="scientific">Streptomyces caeni</name>
    <dbReference type="NCBI Taxonomy" id="2307231"/>
    <lineage>
        <taxon>Bacteria</taxon>
        <taxon>Bacillati</taxon>
        <taxon>Actinomycetota</taxon>
        <taxon>Actinomycetes</taxon>
        <taxon>Kitasatosporales</taxon>
        <taxon>Streptomycetaceae</taxon>
        <taxon>Streptomyces</taxon>
    </lineage>
</organism>
<dbReference type="Pfam" id="PF20269">
    <property type="entry name" value="CATRA-N"/>
    <property type="match status" value="1"/>
</dbReference>
<evidence type="ECO:0000259" key="1">
    <source>
        <dbReference type="Pfam" id="PF20269"/>
    </source>
</evidence>
<reference evidence="3" key="1">
    <citation type="journal article" date="2019" name="Int. J. Syst. Evol. Microbiol.">
        <title>The Global Catalogue of Microorganisms (GCM) 10K type strain sequencing project: providing services to taxonomists for standard genome sequencing and annotation.</title>
        <authorList>
            <consortium name="The Broad Institute Genomics Platform"/>
            <consortium name="The Broad Institute Genome Sequencing Center for Infectious Disease"/>
            <person name="Wu L."/>
            <person name="Ma J."/>
        </authorList>
    </citation>
    <scope>NUCLEOTIDE SEQUENCE [LARGE SCALE GENOMIC DNA]</scope>
    <source>
        <strain evidence="3">CGMCC 1.12470</strain>
    </source>
</reference>
<proteinExistence type="predicted"/>
<dbReference type="NCBIfam" id="NF038357">
    <property type="entry name" value="BN6_48550_fam"/>
    <property type="match status" value="1"/>
</dbReference>
<comment type="caution">
    <text evidence="2">The sequence shown here is derived from an EMBL/GenBank/DDBJ whole genome shotgun (WGS) entry which is preliminary data.</text>
</comment>
<dbReference type="InterPro" id="IPR046922">
    <property type="entry name" value="CATRA-N"/>
</dbReference>
<feature type="domain" description="CASPASE and TPR Repeat-Associated N-terminal" evidence="1">
    <location>
        <begin position="21"/>
        <end position="153"/>
    </location>
</feature>
<gene>
    <name evidence="2" type="ORF">ACFSL4_20840</name>
</gene>
<keyword evidence="3" id="KW-1185">Reference proteome</keyword>
<dbReference type="Pfam" id="PF20706">
    <property type="entry name" value="GT4-conflict"/>
    <property type="match status" value="1"/>
</dbReference>
<dbReference type="PANTHER" id="PTHR45947:SF3">
    <property type="entry name" value="SULFOQUINOVOSYL TRANSFERASE SQD2"/>
    <property type="match status" value="1"/>
</dbReference>
<accession>A0ABW4IUK4</accession>
<protein>
    <submittedName>
        <fullName evidence="2">CATRA conflict system CASPASE/TPR repeat-associated protein</fullName>
    </submittedName>
</protein>
<evidence type="ECO:0000313" key="2">
    <source>
        <dbReference type="EMBL" id="MFD1660588.1"/>
    </source>
</evidence>